<keyword evidence="1" id="KW-0472">Membrane</keyword>
<dbReference type="EMBL" id="JAVJIU010000007">
    <property type="protein sequence ID" value="MDR5592012.1"/>
    <property type="molecule type" value="Genomic_DNA"/>
</dbReference>
<keyword evidence="5" id="KW-1185">Reference proteome</keyword>
<keyword evidence="1" id="KW-0812">Transmembrane</keyword>
<reference evidence="5" key="1">
    <citation type="submission" date="2023-07" db="EMBL/GenBank/DDBJ databases">
        <title>Christiangramia sp. SM2212., a novel bacterium of the family Flavobacteriaceae isolated from the sea sediment.</title>
        <authorList>
            <person name="Wang J."/>
            <person name="Zhang X."/>
        </authorList>
    </citation>
    <scope>NUCLEOTIDE SEQUENCE [LARGE SCALE GENOMIC DNA]</scope>
    <source>
        <strain evidence="5">SM2212</strain>
    </source>
</reference>
<keyword evidence="1" id="KW-1133">Transmembrane helix</keyword>
<gene>
    <name evidence="4" type="ORF">RE431_15315</name>
</gene>
<comment type="caution">
    <text evidence="4">The sequence shown here is derived from an EMBL/GenBank/DDBJ whole genome shotgun (WGS) entry which is preliminary data.</text>
</comment>
<keyword evidence="4" id="KW-0378">Hydrolase</keyword>
<feature type="domain" description="AB hydrolase-1" evidence="2">
    <location>
        <begin position="88"/>
        <end position="170"/>
    </location>
</feature>
<evidence type="ECO:0000259" key="2">
    <source>
        <dbReference type="Pfam" id="PF00561"/>
    </source>
</evidence>
<dbReference type="Proteomes" id="UP001257234">
    <property type="component" value="Unassembled WGS sequence"/>
</dbReference>
<dbReference type="PANTHER" id="PTHR43433:SF5">
    <property type="entry name" value="AB HYDROLASE-1 DOMAIN-CONTAINING PROTEIN"/>
    <property type="match status" value="1"/>
</dbReference>
<sequence>MTKKIKDKTPVQRLLVPSYILGISRFLTVVSPFLASRFAAKLFLTPFKYKLPEREKNMDSNSVQEKHLVPSMNREIITYEYGEGSKKILLVHGWSGRGTQLAKIAEALEKKGYQIISFDAPAHGKAEGKMSMMPFFIQAVHFLNENYGPFEAVIGHSLGGMSALRAISEGMQTNKLVIIGTANNITEITQHFAENMKMNHKVAAKMKKYLDNRFNEDMDTLSGARSAENVKIPTLVIHDEHDVDVKINSAHEIHEALDNSELMITSGLGHRRILGNPEVINKITTFIAAQSL</sequence>
<name>A0ABU1EUE1_9FLAO</name>
<evidence type="ECO:0000256" key="1">
    <source>
        <dbReference type="SAM" id="Phobius"/>
    </source>
</evidence>
<accession>A0ABU1EUE1</accession>
<feature type="domain" description="Peptidase S33 tripeptidyl aminopeptidase-like C-terminal" evidence="3">
    <location>
        <begin position="228"/>
        <end position="288"/>
    </location>
</feature>
<dbReference type="PANTHER" id="PTHR43433">
    <property type="entry name" value="HYDROLASE, ALPHA/BETA FOLD FAMILY PROTEIN"/>
    <property type="match status" value="1"/>
</dbReference>
<organism evidence="4 5">
    <name type="scientific">Christiangramia sediminicola</name>
    <dbReference type="NCBI Taxonomy" id="3073267"/>
    <lineage>
        <taxon>Bacteria</taxon>
        <taxon>Pseudomonadati</taxon>
        <taxon>Bacteroidota</taxon>
        <taxon>Flavobacteriia</taxon>
        <taxon>Flavobacteriales</taxon>
        <taxon>Flavobacteriaceae</taxon>
        <taxon>Christiangramia</taxon>
    </lineage>
</organism>
<dbReference type="RefSeq" id="WP_309562843.1">
    <property type="nucleotide sequence ID" value="NZ_JAVJIU010000007.1"/>
</dbReference>
<dbReference type="SUPFAM" id="SSF53474">
    <property type="entry name" value="alpha/beta-Hydrolases"/>
    <property type="match status" value="1"/>
</dbReference>
<dbReference type="GO" id="GO:0016787">
    <property type="term" value="F:hydrolase activity"/>
    <property type="evidence" value="ECO:0007669"/>
    <property type="project" value="UniProtKB-KW"/>
</dbReference>
<dbReference type="Pfam" id="PF08386">
    <property type="entry name" value="Abhydrolase_4"/>
    <property type="match status" value="1"/>
</dbReference>
<evidence type="ECO:0000313" key="4">
    <source>
        <dbReference type="EMBL" id="MDR5592012.1"/>
    </source>
</evidence>
<proteinExistence type="predicted"/>
<dbReference type="Gene3D" id="3.40.50.1820">
    <property type="entry name" value="alpha/beta hydrolase"/>
    <property type="match status" value="1"/>
</dbReference>
<dbReference type="InterPro" id="IPR050471">
    <property type="entry name" value="AB_hydrolase"/>
</dbReference>
<feature type="transmembrane region" description="Helical" evidence="1">
    <location>
        <begin position="20"/>
        <end position="40"/>
    </location>
</feature>
<dbReference type="InterPro" id="IPR000073">
    <property type="entry name" value="AB_hydrolase_1"/>
</dbReference>
<dbReference type="InterPro" id="IPR013595">
    <property type="entry name" value="Pept_S33_TAP-like_C"/>
</dbReference>
<dbReference type="Pfam" id="PF00561">
    <property type="entry name" value="Abhydrolase_1"/>
    <property type="match status" value="1"/>
</dbReference>
<evidence type="ECO:0000313" key="5">
    <source>
        <dbReference type="Proteomes" id="UP001257234"/>
    </source>
</evidence>
<dbReference type="InterPro" id="IPR029058">
    <property type="entry name" value="AB_hydrolase_fold"/>
</dbReference>
<evidence type="ECO:0000259" key="3">
    <source>
        <dbReference type="Pfam" id="PF08386"/>
    </source>
</evidence>
<protein>
    <submittedName>
        <fullName evidence="4">Alpha/beta hydrolase</fullName>
    </submittedName>
</protein>